<keyword evidence="2" id="KW-1185">Reference proteome</keyword>
<reference evidence="1" key="2">
    <citation type="submission" date="2023-06" db="EMBL/GenBank/DDBJ databases">
        <authorList>
            <consortium name="Lawrence Berkeley National Laboratory"/>
            <person name="Haridas S."/>
            <person name="Hensen N."/>
            <person name="Bonometti L."/>
            <person name="Westerberg I."/>
            <person name="Brannstrom I.O."/>
            <person name="Guillou S."/>
            <person name="Cros-Aarteil S."/>
            <person name="Calhoun S."/>
            <person name="Kuo A."/>
            <person name="Mondo S."/>
            <person name="Pangilinan J."/>
            <person name="Riley R."/>
            <person name="Labutti K."/>
            <person name="Andreopoulos B."/>
            <person name="Lipzen A."/>
            <person name="Chen C."/>
            <person name="Yanf M."/>
            <person name="Daum C."/>
            <person name="Ng V."/>
            <person name="Clum A."/>
            <person name="Steindorff A."/>
            <person name="Ohm R."/>
            <person name="Martin F."/>
            <person name="Silar P."/>
            <person name="Natvig D."/>
            <person name="Lalanne C."/>
            <person name="Gautier V."/>
            <person name="Ament-Velasquez S.L."/>
            <person name="Kruys A."/>
            <person name="Hutchinson M.I."/>
            <person name="Powell A.J."/>
            <person name="Barry K."/>
            <person name="Miller A.N."/>
            <person name="Grigoriev I.V."/>
            <person name="Debuchy R."/>
            <person name="Gladieux P."/>
            <person name="Thoren M.H."/>
            <person name="Johannesson H."/>
        </authorList>
    </citation>
    <scope>NUCLEOTIDE SEQUENCE</scope>
    <source>
        <strain evidence="1">CBS 958.72</strain>
    </source>
</reference>
<protein>
    <submittedName>
        <fullName evidence="1">Uncharacterized protein</fullName>
    </submittedName>
</protein>
<reference evidence="1" key="1">
    <citation type="journal article" date="2023" name="Mol. Phylogenet. Evol.">
        <title>Genome-scale phylogeny and comparative genomics of the fungal order Sordariales.</title>
        <authorList>
            <person name="Hensen N."/>
            <person name="Bonometti L."/>
            <person name="Westerberg I."/>
            <person name="Brannstrom I.O."/>
            <person name="Guillou S."/>
            <person name="Cros-Aarteil S."/>
            <person name="Calhoun S."/>
            <person name="Haridas S."/>
            <person name="Kuo A."/>
            <person name="Mondo S."/>
            <person name="Pangilinan J."/>
            <person name="Riley R."/>
            <person name="LaButti K."/>
            <person name="Andreopoulos B."/>
            <person name="Lipzen A."/>
            <person name="Chen C."/>
            <person name="Yan M."/>
            <person name="Daum C."/>
            <person name="Ng V."/>
            <person name="Clum A."/>
            <person name="Steindorff A."/>
            <person name="Ohm R.A."/>
            <person name="Martin F."/>
            <person name="Silar P."/>
            <person name="Natvig D.O."/>
            <person name="Lalanne C."/>
            <person name="Gautier V."/>
            <person name="Ament-Velasquez S.L."/>
            <person name="Kruys A."/>
            <person name="Hutchinson M.I."/>
            <person name="Powell A.J."/>
            <person name="Barry K."/>
            <person name="Miller A.N."/>
            <person name="Grigoriev I.V."/>
            <person name="Debuchy R."/>
            <person name="Gladieux P."/>
            <person name="Hiltunen Thoren M."/>
            <person name="Johannesson H."/>
        </authorList>
    </citation>
    <scope>NUCLEOTIDE SEQUENCE</scope>
    <source>
        <strain evidence="1">CBS 958.72</strain>
    </source>
</reference>
<comment type="caution">
    <text evidence="1">The sequence shown here is derived from an EMBL/GenBank/DDBJ whole genome shotgun (WGS) entry which is preliminary data.</text>
</comment>
<accession>A0AAE0NBJ9</accession>
<dbReference type="EMBL" id="JAULSN010000003">
    <property type="protein sequence ID" value="KAK3377415.1"/>
    <property type="molecule type" value="Genomic_DNA"/>
</dbReference>
<organism evidence="1 2">
    <name type="scientific">Lasiosphaeria ovina</name>
    <dbReference type="NCBI Taxonomy" id="92902"/>
    <lineage>
        <taxon>Eukaryota</taxon>
        <taxon>Fungi</taxon>
        <taxon>Dikarya</taxon>
        <taxon>Ascomycota</taxon>
        <taxon>Pezizomycotina</taxon>
        <taxon>Sordariomycetes</taxon>
        <taxon>Sordariomycetidae</taxon>
        <taxon>Sordariales</taxon>
        <taxon>Lasiosphaeriaceae</taxon>
        <taxon>Lasiosphaeria</taxon>
    </lineage>
</organism>
<name>A0AAE0NBJ9_9PEZI</name>
<evidence type="ECO:0000313" key="2">
    <source>
        <dbReference type="Proteomes" id="UP001287356"/>
    </source>
</evidence>
<gene>
    <name evidence="1" type="ORF">B0T24DRAFT_678247</name>
</gene>
<proteinExistence type="predicted"/>
<dbReference type="AlphaFoldDB" id="A0AAE0NBJ9"/>
<sequence>MAMALRPLASEPRAPEICYPGEAKNLFCYTKPQGTPQNVKVADILYAAKELRAYGTGSKEKLDNNGNPVLDENCIPVEEPVYRFLNMSTSTASGCGEWTIWSDAETVLVTAKLMTTKVNGLVRYEDITTTIEGGEGATAAQQTDTIVSCGTDGGSREVKANTAQTAYDEYIKLYRGEYVAGEIVIKVVQNLDWKNANPGS</sequence>
<dbReference type="Proteomes" id="UP001287356">
    <property type="component" value="Unassembled WGS sequence"/>
</dbReference>
<evidence type="ECO:0000313" key="1">
    <source>
        <dbReference type="EMBL" id="KAK3377415.1"/>
    </source>
</evidence>